<dbReference type="Proteomes" id="UP000324222">
    <property type="component" value="Unassembled WGS sequence"/>
</dbReference>
<evidence type="ECO:0000313" key="2">
    <source>
        <dbReference type="Proteomes" id="UP000324222"/>
    </source>
</evidence>
<gene>
    <name evidence="1" type="ORF">E2C01_067006</name>
</gene>
<reference evidence="1 2" key="1">
    <citation type="submission" date="2019-05" db="EMBL/GenBank/DDBJ databases">
        <title>Another draft genome of Portunus trituberculatus and its Hox gene families provides insights of decapod evolution.</title>
        <authorList>
            <person name="Jeong J.-H."/>
            <person name="Song I."/>
            <person name="Kim S."/>
            <person name="Choi T."/>
            <person name="Kim D."/>
            <person name="Ryu S."/>
            <person name="Kim W."/>
        </authorList>
    </citation>
    <scope>NUCLEOTIDE SEQUENCE [LARGE SCALE GENOMIC DNA]</scope>
    <source>
        <tissue evidence="1">Muscle</tissue>
    </source>
</reference>
<evidence type="ECO:0000313" key="1">
    <source>
        <dbReference type="EMBL" id="MPC72694.1"/>
    </source>
</evidence>
<keyword evidence="2" id="KW-1185">Reference proteome</keyword>
<organism evidence="1 2">
    <name type="scientific">Portunus trituberculatus</name>
    <name type="common">Swimming crab</name>
    <name type="synonym">Neptunus trituberculatus</name>
    <dbReference type="NCBI Taxonomy" id="210409"/>
    <lineage>
        <taxon>Eukaryota</taxon>
        <taxon>Metazoa</taxon>
        <taxon>Ecdysozoa</taxon>
        <taxon>Arthropoda</taxon>
        <taxon>Crustacea</taxon>
        <taxon>Multicrustacea</taxon>
        <taxon>Malacostraca</taxon>
        <taxon>Eumalacostraca</taxon>
        <taxon>Eucarida</taxon>
        <taxon>Decapoda</taxon>
        <taxon>Pleocyemata</taxon>
        <taxon>Brachyura</taxon>
        <taxon>Eubrachyura</taxon>
        <taxon>Portunoidea</taxon>
        <taxon>Portunidae</taxon>
        <taxon>Portuninae</taxon>
        <taxon>Portunus</taxon>
    </lineage>
</organism>
<protein>
    <submittedName>
        <fullName evidence="1">Uncharacterized protein</fullName>
    </submittedName>
</protein>
<dbReference type="EMBL" id="VSRR010035234">
    <property type="protein sequence ID" value="MPC72694.1"/>
    <property type="molecule type" value="Genomic_DNA"/>
</dbReference>
<name>A0A5B7HWC3_PORTR</name>
<accession>A0A5B7HWC3</accession>
<dbReference type="AlphaFoldDB" id="A0A5B7HWC3"/>
<comment type="caution">
    <text evidence="1">The sequence shown here is derived from an EMBL/GenBank/DDBJ whole genome shotgun (WGS) entry which is preliminary data.</text>
</comment>
<proteinExistence type="predicted"/>
<sequence length="33" mass="4071">MIRPKVKYAAVMWYLSSIKDRRLLQRWCQNQST</sequence>